<evidence type="ECO:0000313" key="3">
    <source>
        <dbReference type="Proteomes" id="UP000199603"/>
    </source>
</evidence>
<name>A0A1G6UWK5_9GAMM</name>
<evidence type="ECO:0000259" key="1">
    <source>
        <dbReference type="Pfam" id="PF21880"/>
    </source>
</evidence>
<evidence type="ECO:0000313" key="2">
    <source>
        <dbReference type="EMBL" id="SDD45702.1"/>
    </source>
</evidence>
<dbReference type="Pfam" id="PF21880">
    <property type="entry name" value="DUF6916"/>
    <property type="match status" value="1"/>
</dbReference>
<dbReference type="AlphaFoldDB" id="A0A1G6UWK5"/>
<dbReference type="Proteomes" id="UP000199603">
    <property type="component" value="Unassembled WGS sequence"/>
</dbReference>
<accession>A0A1G6UWK5</accession>
<proteinExistence type="predicted"/>
<protein>
    <recommendedName>
        <fullName evidence="1">DUF6916 domain-containing protein</fullName>
    </recommendedName>
</protein>
<dbReference type="InterPro" id="IPR054209">
    <property type="entry name" value="DUF6916"/>
</dbReference>
<reference evidence="2 3" key="1">
    <citation type="submission" date="2016-10" db="EMBL/GenBank/DDBJ databases">
        <authorList>
            <person name="de Groot N.N."/>
        </authorList>
    </citation>
    <scope>NUCLEOTIDE SEQUENCE [LARGE SCALE GENOMIC DNA]</scope>
    <source>
        <strain evidence="2 3">DSM 16957</strain>
    </source>
</reference>
<keyword evidence="3" id="KW-1185">Reference proteome</keyword>
<dbReference type="EMBL" id="FNAG01000002">
    <property type="protein sequence ID" value="SDD45702.1"/>
    <property type="molecule type" value="Genomic_DNA"/>
</dbReference>
<sequence length="96" mass="10669">MDLLSLQHFAGAVNETFKASLGDVCLEFVLVEASPLPQSRPGSPREPFSLLFLNTSPVLFPQQIYQMTHPRVGQVGIFMTPIAQNRDGFVYQAVFN</sequence>
<gene>
    <name evidence="2" type="ORF">SAMN04488509_102528</name>
</gene>
<dbReference type="RefSeq" id="WP_091240633.1">
    <property type="nucleotide sequence ID" value="NZ_FNAG01000002.1"/>
</dbReference>
<organism evidence="2 3">
    <name type="scientific">Aquimonas voraii</name>
    <dbReference type="NCBI Taxonomy" id="265719"/>
    <lineage>
        <taxon>Bacteria</taxon>
        <taxon>Pseudomonadati</taxon>
        <taxon>Pseudomonadota</taxon>
        <taxon>Gammaproteobacteria</taxon>
        <taxon>Lysobacterales</taxon>
        <taxon>Lysobacteraceae</taxon>
        <taxon>Aquimonas</taxon>
    </lineage>
</organism>
<dbReference type="STRING" id="265719.SAMN04488509_102528"/>
<dbReference type="OrthoDB" id="8926597at2"/>
<feature type="domain" description="DUF6916" evidence="1">
    <location>
        <begin position="4"/>
        <end position="95"/>
    </location>
</feature>